<dbReference type="AlphaFoldDB" id="A0A2M6W3C2"/>
<evidence type="ECO:0008006" key="3">
    <source>
        <dbReference type="Google" id="ProtNLM"/>
    </source>
</evidence>
<evidence type="ECO:0000313" key="1">
    <source>
        <dbReference type="EMBL" id="PIT87281.1"/>
    </source>
</evidence>
<dbReference type="Proteomes" id="UP000231183">
    <property type="component" value="Unassembled WGS sequence"/>
</dbReference>
<evidence type="ECO:0000313" key="2">
    <source>
        <dbReference type="Proteomes" id="UP000231183"/>
    </source>
</evidence>
<accession>A0A2M6W3C2</accession>
<dbReference type="EMBL" id="PFBX01000042">
    <property type="protein sequence ID" value="PIT87281.1"/>
    <property type="molecule type" value="Genomic_DNA"/>
</dbReference>
<dbReference type="Pfam" id="PF08843">
    <property type="entry name" value="AbiEii"/>
    <property type="match status" value="1"/>
</dbReference>
<organism evidence="1 2">
    <name type="scientific">Candidatus Magasanikbacteria bacterium CG10_big_fil_rev_8_21_14_0_10_40_10</name>
    <dbReference type="NCBI Taxonomy" id="1974648"/>
    <lineage>
        <taxon>Bacteria</taxon>
        <taxon>Candidatus Magasanikiibacteriota</taxon>
    </lineage>
</organism>
<proteinExistence type="predicted"/>
<name>A0A2M6W3C2_9BACT</name>
<protein>
    <recommendedName>
        <fullName evidence="3">Nucleotidyl transferase AbiEii/AbiGii toxin family protein</fullName>
    </recommendedName>
</protein>
<comment type="caution">
    <text evidence="1">The sequence shown here is derived from an EMBL/GenBank/DDBJ whole genome shotgun (WGS) entry which is preliminary data.</text>
</comment>
<dbReference type="InterPro" id="IPR014942">
    <property type="entry name" value="AbiEii"/>
</dbReference>
<sequence length="220" mass="26050">MGIKTVLSKNQQNILQILAREPIIYKNFCLTGGTALAEYYLLHRYSEDLDFFCAQEIDPQNISTLLKKIKTQTKITKIEFQQSFNRNLFFLHLKDEVIKTEFTYFPFAKIEEGSKIGKLPIESLTDIAVNKIFTIYQNPRSRDFIDLYFIIQKEKFKINELVKKVKIKFDWHVDPIQLGSQFLKSEILKDYPKMIKKIDSSEWIDYFKEQAKELKDDIIV</sequence>
<dbReference type="Gene3D" id="3.10.450.620">
    <property type="entry name" value="JHP933, nucleotidyltransferase-like core domain"/>
    <property type="match status" value="1"/>
</dbReference>
<reference evidence="2" key="1">
    <citation type="submission" date="2017-09" db="EMBL/GenBank/DDBJ databases">
        <title>Depth-based differentiation of microbial function through sediment-hosted aquifers and enrichment of novel symbionts in the deep terrestrial subsurface.</title>
        <authorList>
            <person name="Probst A.J."/>
            <person name="Ladd B."/>
            <person name="Jarett J.K."/>
            <person name="Geller-Mcgrath D.E."/>
            <person name="Sieber C.M.K."/>
            <person name="Emerson J.B."/>
            <person name="Anantharaman K."/>
            <person name="Thomas B.C."/>
            <person name="Malmstrom R."/>
            <person name="Stieglmeier M."/>
            <person name="Klingl A."/>
            <person name="Woyke T."/>
            <person name="Ryan C.M."/>
            <person name="Banfield J.F."/>
        </authorList>
    </citation>
    <scope>NUCLEOTIDE SEQUENCE [LARGE SCALE GENOMIC DNA]</scope>
</reference>
<gene>
    <name evidence="1" type="ORF">COU31_03760</name>
</gene>